<evidence type="ECO:0000313" key="2">
    <source>
        <dbReference type="EMBL" id="GMS79318.1"/>
    </source>
</evidence>
<organism evidence="2 3">
    <name type="scientific">Pristionchus entomophagus</name>
    <dbReference type="NCBI Taxonomy" id="358040"/>
    <lineage>
        <taxon>Eukaryota</taxon>
        <taxon>Metazoa</taxon>
        <taxon>Ecdysozoa</taxon>
        <taxon>Nematoda</taxon>
        <taxon>Chromadorea</taxon>
        <taxon>Rhabditida</taxon>
        <taxon>Rhabditina</taxon>
        <taxon>Diplogasteromorpha</taxon>
        <taxon>Diplogasteroidea</taxon>
        <taxon>Neodiplogasteridae</taxon>
        <taxon>Pristionchus</taxon>
    </lineage>
</organism>
<evidence type="ECO:0000256" key="1">
    <source>
        <dbReference type="SAM" id="Phobius"/>
    </source>
</evidence>
<dbReference type="AlphaFoldDB" id="A0AAV5SF86"/>
<keyword evidence="3" id="KW-1185">Reference proteome</keyword>
<evidence type="ECO:0000313" key="3">
    <source>
        <dbReference type="Proteomes" id="UP001432027"/>
    </source>
</evidence>
<dbReference type="EMBL" id="BTSX01000001">
    <property type="protein sequence ID" value="GMS79318.1"/>
    <property type="molecule type" value="Genomic_DNA"/>
</dbReference>
<reference evidence="2" key="1">
    <citation type="submission" date="2023-10" db="EMBL/GenBank/DDBJ databases">
        <title>Genome assembly of Pristionchus species.</title>
        <authorList>
            <person name="Yoshida K."/>
            <person name="Sommer R.J."/>
        </authorList>
    </citation>
    <scope>NUCLEOTIDE SEQUENCE</scope>
    <source>
        <strain evidence="2">RS0144</strain>
    </source>
</reference>
<accession>A0AAV5SF86</accession>
<protein>
    <submittedName>
        <fullName evidence="2">Uncharacterized protein</fullName>
    </submittedName>
</protein>
<name>A0AAV5SF86_9BILA</name>
<feature type="non-terminal residue" evidence="2">
    <location>
        <position position="169"/>
    </location>
</feature>
<proteinExistence type="predicted"/>
<keyword evidence="1" id="KW-0812">Transmembrane</keyword>
<sequence length="169" mass="19951">NLSLPLILSLIFFVINVYKWILRRPKVNKCLNRLRILFTRCSSINQLHLLDLDHENLNVIRDLMGDIPIKELIILTYWCDEETRLKMIELLRRCNLKRLIVSIHPVFSLFAGKFFLKVTENAKEVLIMEQFSESDKIFNRSREFWEKTARELSNGSFSVQVMNGEHASP</sequence>
<feature type="transmembrane region" description="Helical" evidence="1">
    <location>
        <begin position="6"/>
        <end position="22"/>
    </location>
</feature>
<dbReference type="Proteomes" id="UP001432027">
    <property type="component" value="Unassembled WGS sequence"/>
</dbReference>
<comment type="caution">
    <text evidence="2">The sequence shown here is derived from an EMBL/GenBank/DDBJ whole genome shotgun (WGS) entry which is preliminary data.</text>
</comment>
<keyword evidence="1" id="KW-0472">Membrane</keyword>
<gene>
    <name evidence="2" type="ORF">PENTCL1PPCAC_1493</name>
</gene>
<feature type="non-terminal residue" evidence="2">
    <location>
        <position position="1"/>
    </location>
</feature>
<keyword evidence="1" id="KW-1133">Transmembrane helix</keyword>